<sequence>NKKAPQLMQKGWKCLGSPYWKALELLREI</sequence>
<comment type="caution">
    <text evidence="1">The sequence shown here is derived from an EMBL/GenBank/DDBJ whole genome shotgun (WGS) entry which is preliminary data.</text>
</comment>
<gene>
    <name evidence="1" type="ORF">S12H4_24436</name>
</gene>
<dbReference type="AlphaFoldDB" id="X1RB91"/>
<dbReference type="EMBL" id="BARW01013263">
    <property type="protein sequence ID" value="GAI77987.1"/>
    <property type="molecule type" value="Genomic_DNA"/>
</dbReference>
<organism evidence="1">
    <name type="scientific">marine sediment metagenome</name>
    <dbReference type="NCBI Taxonomy" id="412755"/>
    <lineage>
        <taxon>unclassified sequences</taxon>
        <taxon>metagenomes</taxon>
        <taxon>ecological metagenomes</taxon>
    </lineage>
</organism>
<proteinExistence type="predicted"/>
<accession>X1RB91</accession>
<protein>
    <submittedName>
        <fullName evidence="1">Uncharacterized protein</fullName>
    </submittedName>
</protein>
<feature type="non-terminal residue" evidence="1">
    <location>
        <position position="1"/>
    </location>
</feature>
<name>X1RB91_9ZZZZ</name>
<evidence type="ECO:0000313" key="1">
    <source>
        <dbReference type="EMBL" id="GAI77987.1"/>
    </source>
</evidence>
<reference evidence="1" key="1">
    <citation type="journal article" date="2014" name="Front. Microbiol.">
        <title>High frequency of phylogenetically diverse reductive dehalogenase-homologous genes in deep subseafloor sedimentary metagenomes.</title>
        <authorList>
            <person name="Kawai M."/>
            <person name="Futagami T."/>
            <person name="Toyoda A."/>
            <person name="Takaki Y."/>
            <person name="Nishi S."/>
            <person name="Hori S."/>
            <person name="Arai W."/>
            <person name="Tsubouchi T."/>
            <person name="Morono Y."/>
            <person name="Uchiyama I."/>
            <person name="Ito T."/>
            <person name="Fujiyama A."/>
            <person name="Inagaki F."/>
            <person name="Takami H."/>
        </authorList>
    </citation>
    <scope>NUCLEOTIDE SEQUENCE</scope>
    <source>
        <strain evidence="1">Expedition CK06-06</strain>
    </source>
</reference>